<dbReference type="Proteomes" id="UP000184356">
    <property type="component" value="Unassembled WGS sequence"/>
</dbReference>
<proteinExistence type="predicted"/>
<evidence type="ECO:0000313" key="2">
    <source>
        <dbReference type="Proteomes" id="UP000184356"/>
    </source>
</evidence>
<protein>
    <submittedName>
        <fullName evidence="1">Uncharacterized protein</fullName>
    </submittedName>
</protein>
<accession>A0A1L9TK16</accession>
<dbReference type="AlphaFoldDB" id="A0A1L9TK16"/>
<dbReference type="EMBL" id="KV878585">
    <property type="protein sequence ID" value="OJJ59752.1"/>
    <property type="molecule type" value="Genomic_DNA"/>
</dbReference>
<dbReference type="GeneID" id="63768258"/>
<sequence>MMRILGSDRWFWMESSRSWLNDKDIDRSVVYRWRGRKVGWKKRRQQSGDERVYHHDESLCFCISGLSTLVSCPSNTSPSLSLDCHAISGSQSSFFTDESVLFAHVYGQPSRSSFDSKIAHQKSHHIPANCALITIWDDRRTSVADISHVIVVVQWTSSQPIP</sequence>
<dbReference type="RefSeq" id="XP_040703558.1">
    <property type="nucleotide sequence ID" value="XM_040852185.1"/>
</dbReference>
<organism evidence="1 2">
    <name type="scientific">Aspergillus sydowii CBS 593.65</name>
    <dbReference type="NCBI Taxonomy" id="1036612"/>
    <lineage>
        <taxon>Eukaryota</taxon>
        <taxon>Fungi</taxon>
        <taxon>Dikarya</taxon>
        <taxon>Ascomycota</taxon>
        <taxon>Pezizomycotina</taxon>
        <taxon>Eurotiomycetes</taxon>
        <taxon>Eurotiomycetidae</taxon>
        <taxon>Eurotiales</taxon>
        <taxon>Aspergillaceae</taxon>
        <taxon>Aspergillus</taxon>
        <taxon>Aspergillus subgen. Nidulantes</taxon>
    </lineage>
</organism>
<keyword evidence="2" id="KW-1185">Reference proteome</keyword>
<evidence type="ECO:0000313" key="1">
    <source>
        <dbReference type="EMBL" id="OJJ59752.1"/>
    </source>
</evidence>
<name>A0A1L9TK16_9EURO</name>
<gene>
    <name evidence="1" type="ORF">ASPSYDRAFT_895526</name>
</gene>
<reference evidence="2" key="1">
    <citation type="journal article" date="2017" name="Genome Biol.">
        <title>Comparative genomics reveals high biological diversity and specific adaptations in the industrially and medically important fungal genus Aspergillus.</title>
        <authorList>
            <person name="de Vries R.P."/>
            <person name="Riley R."/>
            <person name="Wiebenga A."/>
            <person name="Aguilar-Osorio G."/>
            <person name="Amillis S."/>
            <person name="Uchima C.A."/>
            <person name="Anderluh G."/>
            <person name="Asadollahi M."/>
            <person name="Askin M."/>
            <person name="Barry K."/>
            <person name="Battaglia E."/>
            <person name="Bayram O."/>
            <person name="Benocci T."/>
            <person name="Braus-Stromeyer S.A."/>
            <person name="Caldana C."/>
            <person name="Canovas D."/>
            <person name="Cerqueira G.C."/>
            <person name="Chen F."/>
            <person name="Chen W."/>
            <person name="Choi C."/>
            <person name="Clum A."/>
            <person name="Dos Santos R.A."/>
            <person name="Damasio A.R."/>
            <person name="Diallinas G."/>
            <person name="Emri T."/>
            <person name="Fekete E."/>
            <person name="Flipphi M."/>
            <person name="Freyberg S."/>
            <person name="Gallo A."/>
            <person name="Gournas C."/>
            <person name="Habgood R."/>
            <person name="Hainaut M."/>
            <person name="Harispe M.L."/>
            <person name="Henrissat B."/>
            <person name="Hilden K.S."/>
            <person name="Hope R."/>
            <person name="Hossain A."/>
            <person name="Karabika E."/>
            <person name="Karaffa L."/>
            <person name="Karanyi Z."/>
            <person name="Krasevec N."/>
            <person name="Kuo A."/>
            <person name="Kusch H."/>
            <person name="LaButti K."/>
            <person name="Lagendijk E.L."/>
            <person name="Lapidus A."/>
            <person name="Levasseur A."/>
            <person name="Lindquist E."/>
            <person name="Lipzen A."/>
            <person name="Logrieco A.F."/>
            <person name="MacCabe A."/>
            <person name="Maekelae M.R."/>
            <person name="Malavazi I."/>
            <person name="Melin P."/>
            <person name="Meyer V."/>
            <person name="Mielnichuk N."/>
            <person name="Miskei M."/>
            <person name="Molnar A.P."/>
            <person name="Mule G."/>
            <person name="Ngan C.Y."/>
            <person name="Orejas M."/>
            <person name="Orosz E."/>
            <person name="Ouedraogo J.P."/>
            <person name="Overkamp K.M."/>
            <person name="Park H.-S."/>
            <person name="Perrone G."/>
            <person name="Piumi F."/>
            <person name="Punt P.J."/>
            <person name="Ram A.F."/>
            <person name="Ramon A."/>
            <person name="Rauscher S."/>
            <person name="Record E."/>
            <person name="Riano-Pachon D.M."/>
            <person name="Robert V."/>
            <person name="Roehrig J."/>
            <person name="Ruller R."/>
            <person name="Salamov A."/>
            <person name="Salih N.S."/>
            <person name="Samson R.A."/>
            <person name="Sandor E."/>
            <person name="Sanguinetti M."/>
            <person name="Schuetze T."/>
            <person name="Sepcic K."/>
            <person name="Shelest E."/>
            <person name="Sherlock G."/>
            <person name="Sophianopoulou V."/>
            <person name="Squina F.M."/>
            <person name="Sun H."/>
            <person name="Susca A."/>
            <person name="Todd R.B."/>
            <person name="Tsang A."/>
            <person name="Unkles S.E."/>
            <person name="van de Wiele N."/>
            <person name="van Rossen-Uffink D."/>
            <person name="Oliveira J.V."/>
            <person name="Vesth T.C."/>
            <person name="Visser J."/>
            <person name="Yu J.-H."/>
            <person name="Zhou M."/>
            <person name="Andersen M.R."/>
            <person name="Archer D.B."/>
            <person name="Baker S.E."/>
            <person name="Benoit I."/>
            <person name="Brakhage A.A."/>
            <person name="Braus G.H."/>
            <person name="Fischer R."/>
            <person name="Frisvad J.C."/>
            <person name="Goldman G.H."/>
            <person name="Houbraken J."/>
            <person name="Oakley B."/>
            <person name="Pocsi I."/>
            <person name="Scazzocchio C."/>
            <person name="Seiboth B."/>
            <person name="vanKuyk P.A."/>
            <person name="Wortman J."/>
            <person name="Dyer P.S."/>
            <person name="Grigoriev I.V."/>
        </authorList>
    </citation>
    <scope>NUCLEOTIDE SEQUENCE [LARGE SCALE GENOMIC DNA]</scope>
    <source>
        <strain evidence="2">CBS 593.65</strain>
    </source>
</reference>
<dbReference type="VEuPathDB" id="FungiDB:ASPSYDRAFT_895526"/>